<dbReference type="AlphaFoldDB" id="A0A0D5C0E6"/>
<keyword evidence="2" id="KW-1185">Reference proteome</keyword>
<dbReference type="KEGG" id="nin:NADRNF5_0168"/>
<reference evidence="1 2" key="2">
    <citation type="journal article" date="2016" name="ISME J.">
        <title>Physiological and genomic characterization of two novel marine thaumarchaeal strains indicates niche differentiation.</title>
        <authorList>
            <person name="Bayer B."/>
            <person name="Vojvoda J."/>
            <person name="Offre P."/>
            <person name="Alves R.J."/>
            <person name="Elisabeth N.H."/>
            <person name="Garcia J.A."/>
            <person name="Volland J.M."/>
            <person name="Srivastava A."/>
            <person name="Schleper C."/>
            <person name="Herndl G.J."/>
        </authorList>
    </citation>
    <scope>NUCLEOTIDE SEQUENCE [LARGE SCALE GENOMIC DNA]</scope>
    <source>
        <strain evidence="1 2">NF5</strain>
    </source>
</reference>
<dbReference type="HOGENOM" id="CLU_3322773_0_0_2"/>
<name>A0A0D5C0E6_9ARCH</name>
<reference evidence="2" key="1">
    <citation type="submission" date="2015-03" db="EMBL/GenBank/DDBJ databases">
        <title>Characterization of two novel Thaumarchaeota isolated from the Northern Adriatic Sea.</title>
        <authorList>
            <person name="Bayer B."/>
            <person name="Vojvoda J."/>
            <person name="Offre P."/>
            <person name="Srivastava A."/>
            <person name="Elisabeth N."/>
            <person name="Garcia J.A.L."/>
            <person name="Schleper C."/>
            <person name="Herndl G.J."/>
        </authorList>
    </citation>
    <scope>NUCLEOTIDE SEQUENCE [LARGE SCALE GENOMIC DNA]</scope>
    <source>
        <strain evidence="2">NF5</strain>
    </source>
</reference>
<sequence>MSKQASLKICVLCAGVYTTYPLTKSKNCCPKCKGLLVP</sequence>
<accession>A0A0D5C0E6</accession>
<evidence type="ECO:0000313" key="2">
    <source>
        <dbReference type="Proteomes" id="UP000032408"/>
    </source>
</evidence>
<gene>
    <name evidence="1" type="ORF">NADRNF5_0168</name>
</gene>
<evidence type="ECO:0000313" key="1">
    <source>
        <dbReference type="EMBL" id="AJW69867.1"/>
    </source>
</evidence>
<dbReference type="EMBL" id="CP011070">
    <property type="protein sequence ID" value="AJW69867.1"/>
    <property type="molecule type" value="Genomic_DNA"/>
</dbReference>
<protein>
    <submittedName>
        <fullName evidence="1">Uncharacterized protein</fullName>
    </submittedName>
</protein>
<dbReference type="Proteomes" id="UP000032408">
    <property type="component" value="Chromosome"/>
</dbReference>
<proteinExistence type="predicted"/>
<organism evidence="1 2">
    <name type="scientific">Nitrosopumilus adriaticus</name>
    <dbReference type="NCBI Taxonomy" id="1580092"/>
    <lineage>
        <taxon>Archaea</taxon>
        <taxon>Nitrososphaerota</taxon>
        <taxon>Nitrososphaeria</taxon>
        <taxon>Nitrosopumilales</taxon>
        <taxon>Nitrosopumilaceae</taxon>
        <taxon>Nitrosopumilus</taxon>
    </lineage>
</organism>